<dbReference type="InterPro" id="IPR012337">
    <property type="entry name" value="RNaseH-like_sf"/>
</dbReference>
<dbReference type="Proteomes" id="UP000176299">
    <property type="component" value="Unassembled WGS sequence"/>
</dbReference>
<protein>
    <recommendedName>
        <fullName evidence="1">RNase H type-1 domain-containing protein</fullName>
    </recommendedName>
</protein>
<dbReference type="Pfam" id="PF13456">
    <property type="entry name" value="RVT_3"/>
    <property type="match status" value="1"/>
</dbReference>
<dbReference type="EMBL" id="MHCN01000006">
    <property type="protein sequence ID" value="OGY22473.1"/>
    <property type="molecule type" value="Genomic_DNA"/>
</dbReference>
<dbReference type="SUPFAM" id="SSF53098">
    <property type="entry name" value="Ribonuclease H-like"/>
    <property type="match status" value="1"/>
</dbReference>
<dbReference type="PANTHER" id="PTHR46387">
    <property type="entry name" value="POLYNUCLEOTIDYL TRANSFERASE, RIBONUCLEASE H-LIKE SUPERFAMILY PROTEIN"/>
    <property type="match status" value="1"/>
</dbReference>
<dbReference type="AlphaFoldDB" id="A0A1G1W4B0"/>
<comment type="caution">
    <text evidence="2">The sequence shown here is derived from an EMBL/GenBank/DDBJ whole genome shotgun (WGS) entry which is preliminary data.</text>
</comment>
<gene>
    <name evidence="2" type="ORF">A2113_01715</name>
</gene>
<name>A0A1G1W4B0_9BACT</name>
<accession>A0A1G1W4B0</accession>
<proteinExistence type="predicted"/>
<dbReference type="CDD" id="cd09279">
    <property type="entry name" value="RNase_HI_like"/>
    <property type="match status" value="1"/>
</dbReference>
<evidence type="ECO:0000313" key="2">
    <source>
        <dbReference type="EMBL" id="OGY22473.1"/>
    </source>
</evidence>
<dbReference type="Gene3D" id="3.30.420.10">
    <property type="entry name" value="Ribonuclease H-like superfamily/Ribonuclease H"/>
    <property type="match status" value="1"/>
</dbReference>
<feature type="domain" description="RNase H type-1" evidence="1">
    <location>
        <begin position="3"/>
        <end position="136"/>
    </location>
</feature>
<dbReference type="InterPro" id="IPR036397">
    <property type="entry name" value="RNaseH_sf"/>
</dbReference>
<dbReference type="STRING" id="1802591.A2113_01715"/>
<reference evidence="2 3" key="1">
    <citation type="journal article" date="2016" name="Nat. Commun.">
        <title>Thousands of microbial genomes shed light on interconnected biogeochemical processes in an aquifer system.</title>
        <authorList>
            <person name="Anantharaman K."/>
            <person name="Brown C.T."/>
            <person name="Hug L.A."/>
            <person name="Sharon I."/>
            <person name="Castelle C.J."/>
            <person name="Probst A.J."/>
            <person name="Thomas B.C."/>
            <person name="Singh A."/>
            <person name="Wilkins M.J."/>
            <person name="Karaoz U."/>
            <person name="Brodie E.L."/>
            <person name="Williams K.H."/>
            <person name="Hubbard S.S."/>
            <person name="Banfield J.F."/>
        </authorList>
    </citation>
    <scope>NUCLEOTIDE SEQUENCE [LARGE SCALE GENOMIC DNA]</scope>
</reference>
<dbReference type="GO" id="GO:0003676">
    <property type="term" value="F:nucleic acid binding"/>
    <property type="evidence" value="ECO:0007669"/>
    <property type="project" value="InterPro"/>
</dbReference>
<dbReference type="PANTHER" id="PTHR46387:SF2">
    <property type="entry name" value="RIBONUCLEASE HI"/>
    <property type="match status" value="1"/>
</dbReference>
<sequence length="146" mass="16204">MGKVGRLLIFCDGGSRGNPGPGAAACIIEDSAGNPRVLCGKYLGVVTNNQAEYAAVKLALEVVKEHFSSAKAIKFFLDSYLVVNQLAGLYKVKEPTLQKLLFQIRELESSLGEVYYQHVRREANEKADRLVNKVLDERKDFQQKVT</sequence>
<dbReference type="GO" id="GO:0004523">
    <property type="term" value="F:RNA-DNA hybrid ribonuclease activity"/>
    <property type="evidence" value="ECO:0007669"/>
    <property type="project" value="InterPro"/>
</dbReference>
<evidence type="ECO:0000313" key="3">
    <source>
        <dbReference type="Proteomes" id="UP000176299"/>
    </source>
</evidence>
<organism evidence="2 3">
    <name type="scientific">Candidatus Woykebacteria bacterium GWA1_44_8</name>
    <dbReference type="NCBI Taxonomy" id="1802591"/>
    <lineage>
        <taxon>Bacteria</taxon>
        <taxon>Candidatus Woykeibacteriota</taxon>
    </lineage>
</organism>
<dbReference type="InterPro" id="IPR002156">
    <property type="entry name" value="RNaseH_domain"/>
</dbReference>
<evidence type="ECO:0000259" key="1">
    <source>
        <dbReference type="PROSITE" id="PS50879"/>
    </source>
</evidence>
<dbReference type="PROSITE" id="PS50879">
    <property type="entry name" value="RNASE_H_1"/>
    <property type="match status" value="1"/>
</dbReference>